<sequence length="103" mass="10835">MTTLEPAPIPASDVERAVNGPGRRPSRLPRPFTVVTTGGMPGVMTLASTLCERGYRVPDFQVDVHEGVSCSSIACTVALTVDECSAFAASVRDLPGVLSVEPY</sequence>
<comment type="caution">
    <text evidence="2">The sequence shown here is derived from an EMBL/GenBank/DDBJ whole genome shotgun (WGS) entry which is preliminary data.</text>
</comment>
<evidence type="ECO:0008006" key="4">
    <source>
        <dbReference type="Google" id="ProtNLM"/>
    </source>
</evidence>
<dbReference type="RefSeq" id="WP_286057214.1">
    <property type="nucleotide sequence ID" value="NZ_JASVWF010000013.1"/>
</dbReference>
<feature type="region of interest" description="Disordered" evidence="1">
    <location>
        <begin position="1"/>
        <end position="34"/>
    </location>
</feature>
<accession>A0ABT7MIW0</accession>
<proteinExistence type="predicted"/>
<evidence type="ECO:0000313" key="3">
    <source>
        <dbReference type="Proteomes" id="UP001231924"/>
    </source>
</evidence>
<protein>
    <recommendedName>
        <fullName evidence="4">ACT domain-containing protein</fullName>
    </recommendedName>
</protein>
<evidence type="ECO:0000256" key="1">
    <source>
        <dbReference type="SAM" id="MobiDB-lite"/>
    </source>
</evidence>
<dbReference type="EMBL" id="JASVWF010000013">
    <property type="protein sequence ID" value="MDL5160612.1"/>
    <property type="molecule type" value="Genomic_DNA"/>
</dbReference>
<reference evidence="2 3" key="1">
    <citation type="submission" date="2023-06" db="EMBL/GenBank/DDBJ databases">
        <title>Actinomycetospora Odt1-22.</title>
        <authorList>
            <person name="Supong K."/>
        </authorList>
    </citation>
    <scope>NUCLEOTIDE SEQUENCE [LARGE SCALE GENOMIC DNA]</scope>
    <source>
        <strain evidence="2 3">Odt1-22</strain>
    </source>
</reference>
<evidence type="ECO:0000313" key="2">
    <source>
        <dbReference type="EMBL" id="MDL5160612.1"/>
    </source>
</evidence>
<dbReference type="Proteomes" id="UP001231924">
    <property type="component" value="Unassembled WGS sequence"/>
</dbReference>
<name>A0ABT7MIW0_9PSEU</name>
<organism evidence="2 3">
    <name type="scientific">Actinomycetospora termitidis</name>
    <dbReference type="NCBI Taxonomy" id="3053470"/>
    <lineage>
        <taxon>Bacteria</taxon>
        <taxon>Bacillati</taxon>
        <taxon>Actinomycetota</taxon>
        <taxon>Actinomycetes</taxon>
        <taxon>Pseudonocardiales</taxon>
        <taxon>Pseudonocardiaceae</taxon>
        <taxon>Actinomycetospora</taxon>
    </lineage>
</organism>
<gene>
    <name evidence="2" type="ORF">QRT03_31935</name>
</gene>
<keyword evidence="3" id="KW-1185">Reference proteome</keyword>